<dbReference type="EMBL" id="CM023484">
    <property type="protein sequence ID" value="KAH6934363.1"/>
    <property type="molecule type" value="Genomic_DNA"/>
</dbReference>
<sequence length="359" mass="40975">MSSFLPSIFDAATGLLPLSKSRYSGSMPEMFAVTLLSGYIVTSVILFKYPHLLHRRKQLKFPCRHISHRGGSAENLENTISAFKHALKVGTELIELDVQLTKDGKVVVCHDSSLLRCAGVNKNISDLNYDELPPLKPSLQVDFCNGAPGPVCEDRKIPLLSDIFTLFPSVPVNIDIKTNNDKLVQKVHELIKEFNREDITVWGSFHHSVATKCYKLNPQVPLYFSARCVVYLLFLTYSGLLPFVPLRQSCLEILLPSVAKRQERKKVMSMCPPTICRNPMMMEQLKQPKSRFLFRLLDWFVVRKFVIDHLRKRGIPTYLWVLNEKEDFEKAFAMGAAGVMTDRPTLLREFLDQNPYIGR</sequence>
<dbReference type="Proteomes" id="UP000821845">
    <property type="component" value="Chromosome 4"/>
</dbReference>
<evidence type="ECO:0000313" key="1">
    <source>
        <dbReference type="EMBL" id="KAH6934363.1"/>
    </source>
</evidence>
<proteinExistence type="predicted"/>
<accession>A0ACB7SHK8</accession>
<keyword evidence="2" id="KW-1185">Reference proteome</keyword>
<comment type="caution">
    <text evidence="1">The sequence shown here is derived from an EMBL/GenBank/DDBJ whole genome shotgun (WGS) entry which is preliminary data.</text>
</comment>
<evidence type="ECO:0000313" key="2">
    <source>
        <dbReference type="Proteomes" id="UP000821845"/>
    </source>
</evidence>
<organism evidence="1 2">
    <name type="scientific">Hyalomma asiaticum</name>
    <name type="common">Tick</name>
    <dbReference type="NCBI Taxonomy" id="266040"/>
    <lineage>
        <taxon>Eukaryota</taxon>
        <taxon>Metazoa</taxon>
        <taxon>Ecdysozoa</taxon>
        <taxon>Arthropoda</taxon>
        <taxon>Chelicerata</taxon>
        <taxon>Arachnida</taxon>
        <taxon>Acari</taxon>
        <taxon>Parasitiformes</taxon>
        <taxon>Ixodida</taxon>
        <taxon>Ixodoidea</taxon>
        <taxon>Ixodidae</taxon>
        <taxon>Hyalomminae</taxon>
        <taxon>Hyalomma</taxon>
    </lineage>
</organism>
<gene>
    <name evidence="1" type="ORF">HPB50_023382</name>
</gene>
<reference evidence="1" key="1">
    <citation type="submission" date="2020-05" db="EMBL/GenBank/DDBJ databases">
        <title>Large-scale comparative analyses of tick genomes elucidate their genetic diversity and vector capacities.</title>
        <authorList>
            <person name="Jia N."/>
            <person name="Wang J."/>
            <person name="Shi W."/>
            <person name="Du L."/>
            <person name="Sun Y."/>
            <person name="Zhan W."/>
            <person name="Jiang J."/>
            <person name="Wang Q."/>
            <person name="Zhang B."/>
            <person name="Ji P."/>
            <person name="Sakyi L.B."/>
            <person name="Cui X."/>
            <person name="Yuan T."/>
            <person name="Jiang B."/>
            <person name="Yang W."/>
            <person name="Lam T.T.-Y."/>
            <person name="Chang Q."/>
            <person name="Ding S."/>
            <person name="Wang X."/>
            <person name="Zhu J."/>
            <person name="Ruan X."/>
            <person name="Zhao L."/>
            <person name="Wei J."/>
            <person name="Que T."/>
            <person name="Du C."/>
            <person name="Cheng J."/>
            <person name="Dai P."/>
            <person name="Han X."/>
            <person name="Huang E."/>
            <person name="Gao Y."/>
            <person name="Liu J."/>
            <person name="Shao H."/>
            <person name="Ye R."/>
            <person name="Li L."/>
            <person name="Wei W."/>
            <person name="Wang X."/>
            <person name="Wang C."/>
            <person name="Yang T."/>
            <person name="Huo Q."/>
            <person name="Li W."/>
            <person name="Guo W."/>
            <person name="Chen H."/>
            <person name="Zhou L."/>
            <person name="Ni X."/>
            <person name="Tian J."/>
            <person name="Zhou Y."/>
            <person name="Sheng Y."/>
            <person name="Liu T."/>
            <person name="Pan Y."/>
            <person name="Xia L."/>
            <person name="Li J."/>
            <person name="Zhao F."/>
            <person name="Cao W."/>
        </authorList>
    </citation>
    <scope>NUCLEOTIDE SEQUENCE</scope>
    <source>
        <strain evidence="1">Hyas-2018</strain>
    </source>
</reference>
<protein>
    <submittedName>
        <fullName evidence="1">Uncharacterized protein</fullName>
    </submittedName>
</protein>
<name>A0ACB7SHK8_HYAAI</name>